<dbReference type="SMART" id="SM00271">
    <property type="entry name" value="DnaJ"/>
    <property type="match status" value="1"/>
</dbReference>
<dbReference type="Gene3D" id="1.10.287.110">
    <property type="entry name" value="DnaJ domain"/>
    <property type="match status" value="1"/>
</dbReference>
<dbReference type="EMBL" id="SJPR01000005">
    <property type="protein sequence ID" value="TWT95355.1"/>
    <property type="molecule type" value="Genomic_DNA"/>
</dbReference>
<comment type="caution">
    <text evidence="3">The sequence shown here is derived from an EMBL/GenBank/DDBJ whole genome shotgun (WGS) entry which is preliminary data.</text>
</comment>
<evidence type="ECO:0000313" key="3">
    <source>
        <dbReference type="EMBL" id="TWT95355.1"/>
    </source>
</evidence>
<gene>
    <name evidence="3" type="ORF">Pla108_35020</name>
</gene>
<dbReference type="SUPFAM" id="SSF46565">
    <property type="entry name" value="Chaperone J-domain"/>
    <property type="match status" value="1"/>
</dbReference>
<name>A0A5C6A7R0_9BACT</name>
<dbReference type="OrthoDB" id="292111at2"/>
<feature type="domain" description="J" evidence="2">
    <location>
        <begin position="63"/>
        <end position="120"/>
    </location>
</feature>
<proteinExistence type="predicted"/>
<sequence length="120" mass="14035">MIDPIDTLGVIWFVGLFLGLPLLGWLAMVVDYRAYLHSLKRALVVVRTYRLEVPLWALRDRPECLRELGLAPDCTRDEVMAAYRQRVKLVHPDHGGDRRRFELLQQRLQEALRLVEKRDG</sequence>
<keyword evidence="4" id="KW-1185">Reference proteome</keyword>
<organism evidence="3 4">
    <name type="scientific">Botrimarina colliarenosi</name>
    <dbReference type="NCBI Taxonomy" id="2528001"/>
    <lineage>
        <taxon>Bacteria</taxon>
        <taxon>Pseudomonadati</taxon>
        <taxon>Planctomycetota</taxon>
        <taxon>Planctomycetia</taxon>
        <taxon>Pirellulales</taxon>
        <taxon>Lacipirellulaceae</taxon>
        <taxon>Botrimarina</taxon>
    </lineage>
</organism>
<dbReference type="InterPro" id="IPR001623">
    <property type="entry name" value="DnaJ_domain"/>
</dbReference>
<keyword evidence="1" id="KW-0812">Transmembrane</keyword>
<dbReference type="CDD" id="cd06257">
    <property type="entry name" value="DnaJ"/>
    <property type="match status" value="1"/>
</dbReference>
<dbReference type="Proteomes" id="UP000317421">
    <property type="component" value="Unassembled WGS sequence"/>
</dbReference>
<dbReference type="InterPro" id="IPR036869">
    <property type="entry name" value="J_dom_sf"/>
</dbReference>
<reference evidence="3 4" key="1">
    <citation type="submission" date="2019-02" db="EMBL/GenBank/DDBJ databases">
        <title>Deep-cultivation of Planctomycetes and their phenomic and genomic characterization uncovers novel biology.</title>
        <authorList>
            <person name="Wiegand S."/>
            <person name="Jogler M."/>
            <person name="Boedeker C."/>
            <person name="Pinto D."/>
            <person name="Vollmers J."/>
            <person name="Rivas-Marin E."/>
            <person name="Kohn T."/>
            <person name="Peeters S.H."/>
            <person name="Heuer A."/>
            <person name="Rast P."/>
            <person name="Oberbeckmann S."/>
            <person name="Bunk B."/>
            <person name="Jeske O."/>
            <person name="Meyerdierks A."/>
            <person name="Storesund J.E."/>
            <person name="Kallscheuer N."/>
            <person name="Luecker S."/>
            <person name="Lage O.M."/>
            <person name="Pohl T."/>
            <person name="Merkel B.J."/>
            <person name="Hornburger P."/>
            <person name="Mueller R.-W."/>
            <person name="Bruemmer F."/>
            <person name="Labrenz M."/>
            <person name="Spormann A.M."/>
            <person name="Op Den Camp H."/>
            <person name="Overmann J."/>
            <person name="Amann R."/>
            <person name="Jetten M.S.M."/>
            <person name="Mascher T."/>
            <person name="Medema M.H."/>
            <person name="Devos D.P."/>
            <person name="Kaster A.-K."/>
            <person name="Ovreas L."/>
            <person name="Rohde M."/>
            <person name="Galperin M.Y."/>
            <person name="Jogler C."/>
        </authorList>
    </citation>
    <scope>NUCLEOTIDE SEQUENCE [LARGE SCALE GENOMIC DNA]</scope>
    <source>
        <strain evidence="3 4">Pla108</strain>
    </source>
</reference>
<keyword evidence="1" id="KW-0472">Membrane</keyword>
<evidence type="ECO:0000313" key="4">
    <source>
        <dbReference type="Proteomes" id="UP000317421"/>
    </source>
</evidence>
<dbReference type="PROSITE" id="PS50076">
    <property type="entry name" value="DNAJ_2"/>
    <property type="match status" value="1"/>
</dbReference>
<keyword evidence="1" id="KW-1133">Transmembrane helix</keyword>
<feature type="transmembrane region" description="Helical" evidence="1">
    <location>
        <begin position="12"/>
        <end position="32"/>
    </location>
</feature>
<evidence type="ECO:0000259" key="2">
    <source>
        <dbReference type="PROSITE" id="PS50076"/>
    </source>
</evidence>
<dbReference type="AlphaFoldDB" id="A0A5C6A7R0"/>
<dbReference type="RefSeq" id="WP_146446195.1">
    <property type="nucleotide sequence ID" value="NZ_SJPR01000005.1"/>
</dbReference>
<evidence type="ECO:0000256" key="1">
    <source>
        <dbReference type="SAM" id="Phobius"/>
    </source>
</evidence>
<accession>A0A5C6A7R0</accession>
<protein>
    <submittedName>
        <fullName evidence="3">DnaJ domain protein</fullName>
    </submittedName>
</protein>